<comment type="caution">
    <text evidence="1">The sequence shown here is derived from an EMBL/GenBank/DDBJ whole genome shotgun (WGS) entry which is preliminary data.</text>
</comment>
<evidence type="ECO:0000313" key="2">
    <source>
        <dbReference type="Proteomes" id="UP001236369"/>
    </source>
</evidence>
<protein>
    <submittedName>
        <fullName evidence="1">Uncharacterized protein</fullName>
    </submittedName>
</protein>
<evidence type="ECO:0000313" key="1">
    <source>
        <dbReference type="EMBL" id="MDQ0445331.1"/>
    </source>
</evidence>
<reference evidence="1 2" key="1">
    <citation type="submission" date="2023-07" db="EMBL/GenBank/DDBJ databases">
        <title>Genomic Encyclopedia of Type Strains, Phase IV (KMG-IV): sequencing the most valuable type-strain genomes for metagenomic binning, comparative biology and taxonomic classification.</title>
        <authorList>
            <person name="Goeker M."/>
        </authorList>
    </citation>
    <scope>NUCLEOTIDE SEQUENCE [LARGE SCALE GENOMIC DNA]</scope>
    <source>
        <strain evidence="1 2">DSM 19562</strain>
    </source>
</reference>
<dbReference type="RefSeq" id="WP_238251063.1">
    <property type="nucleotide sequence ID" value="NZ_BPQX01000048.1"/>
</dbReference>
<dbReference type="EMBL" id="JAUSVV010000026">
    <property type="protein sequence ID" value="MDQ0445331.1"/>
    <property type="molecule type" value="Genomic_DNA"/>
</dbReference>
<dbReference type="Proteomes" id="UP001236369">
    <property type="component" value="Unassembled WGS sequence"/>
</dbReference>
<keyword evidence="2" id="KW-1185">Reference proteome</keyword>
<gene>
    <name evidence="1" type="ORF">QO016_004860</name>
</gene>
<organism evidence="1 2">
    <name type="scientific">Methylobacterium persicinum</name>
    <dbReference type="NCBI Taxonomy" id="374426"/>
    <lineage>
        <taxon>Bacteria</taxon>
        <taxon>Pseudomonadati</taxon>
        <taxon>Pseudomonadota</taxon>
        <taxon>Alphaproteobacteria</taxon>
        <taxon>Hyphomicrobiales</taxon>
        <taxon>Methylobacteriaceae</taxon>
        <taxon>Methylobacterium</taxon>
    </lineage>
</organism>
<sequence length="112" mass="12434">MNCYDRRGNRSGCRLDEDSHVIISYAPSGSTAVAFATYVNDPTGNAEMFAAAVFHKEQDGWRIVRTVPNLTGKSATNVAFKPGSVSFDTEFWRENDSHCCPTGRKRWTVSLP</sequence>
<proteinExistence type="predicted"/>
<accession>A0ABU0HV00</accession>
<name>A0ABU0HV00_9HYPH</name>